<proteinExistence type="predicted"/>
<gene>
    <name evidence="2" type="ORF">LCGC14_1861960</name>
</gene>
<dbReference type="SUPFAM" id="SSF88697">
    <property type="entry name" value="PUA domain-like"/>
    <property type="match status" value="1"/>
</dbReference>
<dbReference type="Pfam" id="PF12961">
    <property type="entry name" value="DUF3850"/>
    <property type="match status" value="1"/>
</dbReference>
<dbReference type="Gene3D" id="2.30.130.30">
    <property type="entry name" value="Hypothetical protein"/>
    <property type="match status" value="1"/>
</dbReference>
<accession>A0A0F9ILN6</accession>
<dbReference type="AlphaFoldDB" id="A0A0F9ILN6"/>
<organism evidence="2">
    <name type="scientific">marine sediment metagenome</name>
    <dbReference type="NCBI Taxonomy" id="412755"/>
    <lineage>
        <taxon>unclassified sequences</taxon>
        <taxon>metagenomes</taxon>
        <taxon>ecological metagenomes</taxon>
    </lineage>
</organism>
<evidence type="ECO:0000259" key="1">
    <source>
        <dbReference type="Pfam" id="PF12961"/>
    </source>
</evidence>
<dbReference type="InterPro" id="IPR039440">
    <property type="entry name" value="DUF3850"/>
</dbReference>
<name>A0A0F9ILN6_9ZZZZ</name>
<sequence length="118" mass="14274">MDQKEHELKIRPDFFKQTLNGTLPFEYRKNDRDFKPGDYLWLREWDPDINIGYTGWNLYLQIKEVFKIIPGLPQDYCIMTFGFKAAWVARTDESFIEELIKKEYKTVKAEQETGWIRE</sequence>
<dbReference type="InterPro" id="IPR015947">
    <property type="entry name" value="PUA-like_sf"/>
</dbReference>
<feature type="domain" description="DUF3850" evidence="1">
    <location>
        <begin position="6"/>
        <end position="80"/>
    </location>
</feature>
<evidence type="ECO:0000313" key="2">
    <source>
        <dbReference type="EMBL" id="KKL94715.1"/>
    </source>
</evidence>
<comment type="caution">
    <text evidence="2">The sequence shown here is derived from an EMBL/GenBank/DDBJ whole genome shotgun (WGS) entry which is preliminary data.</text>
</comment>
<dbReference type="EMBL" id="LAZR01018857">
    <property type="protein sequence ID" value="KKL94715.1"/>
    <property type="molecule type" value="Genomic_DNA"/>
</dbReference>
<protein>
    <recommendedName>
        <fullName evidence="1">DUF3850 domain-containing protein</fullName>
    </recommendedName>
</protein>
<reference evidence="2" key="1">
    <citation type="journal article" date="2015" name="Nature">
        <title>Complex archaea that bridge the gap between prokaryotes and eukaryotes.</title>
        <authorList>
            <person name="Spang A."/>
            <person name="Saw J.H."/>
            <person name="Jorgensen S.L."/>
            <person name="Zaremba-Niedzwiedzka K."/>
            <person name="Martijn J."/>
            <person name="Lind A.E."/>
            <person name="van Eijk R."/>
            <person name="Schleper C."/>
            <person name="Guy L."/>
            <person name="Ettema T.J."/>
        </authorList>
    </citation>
    <scope>NUCLEOTIDE SEQUENCE</scope>
</reference>